<proteinExistence type="predicted"/>
<dbReference type="EMBL" id="GBXM01084384">
    <property type="protein sequence ID" value="JAH24193.1"/>
    <property type="molecule type" value="Transcribed_RNA"/>
</dbReference>
<organism evidence="1">
    <name type="scientific">Anguilla anguilla</name>
    <name type="common">European freshwater eel</name>
    <name type="synonym">Muraena anguilla</name>
    <dbReference type="NCBI Taxonomy" id="7936"/>
    <lineage>
        <taxon>Eukaryota</taxon>
        <taxon>Metazoa</taxon>
        <taxon>Chordata</taxon>
        <taxon>Craniata</taxon>
        <taxon>Vertebrata</taxon>
        <taxon>Euteleostomi</taxon>
        <taxon>Actinopterygii</taxon>
        <taxon>Neopterygii</taxon>
        <taxon>Teleostei</taxon>
        <taxon>Anguilliformes</taxon>
        <taxon>Anguillidae</taxon>
        <taxon>Anguilla</taxon>
    </lineage>
</organism>
<evidence type="ECO:0000313" key="1">
    <source>
        <dbReference type="EMBL" id="JAH24193.1"/>
    </source>
</evidence>
<dbReference type="AlphaFoldDB" id="A0A0E9R766"/>
<reference evidence="1" key="2">
    <citation type="journal article" date="2015" name="Fish Shellfish Immunol.">
        <title>Early steps in the European eel (Anguilla anguilla)-Vibrio vulnificus interaction in the gills: Role of the RtxA13 toxin.</title>
        <authorList>
            <person name="Callol A."/>
            <person name="Pajuelo D."/>
            <person name="Ebbesson L."/>
            <person name="Teles M."/>
            <person name="MacKenzie S."/>
            <person name="Amaro C."/>
        </authorList>
    </citation>
    <scope>NUCLEOTIDE SEQUENCE</scope>
</reference>
<name>A0A0E9R766_ANGAN</name>
<accession>A0A0E9R766</accession>
<protein>
    <submittedName>
        <fullName evidence="1">Uncharacterized protein</fullName>
    </submittedName>
</protein>
<reference evidence="1" key="1">
    <citation type="submission" date="2014-11" db="EMBL/GenBank/DDBJ databases">
        <authorList>
            <person name="Amaro Gonzalez C."/>
        </authorList>
    </citation>
    <scope>NUCLEOTIDE SEQUENCE</scope>
</reference>
<sequence>MLGGVPPVCVRPVSVLLCEGERR</sequence>